<organism evidence="2">
    <name type="scientific">Siphoviridae sp. ct4085</name>
    <dbReference type="NCBI Taxonomy" id="2827774"/>
    <lineage>
        <taxon>Viruses</taxon>
        <taxon>Duplodnaviria</taxon>
        <taxon>Heunggongvirae</taxon>
        <taxon>Uroviricota</taxon>
        <taxon>Caudoviricetes</taxon>
    </lineage>
</organism>
<keyword evidence="1" id="KW-0472">Membrane</keyword>
<sequence length="137" mass="16032">MTTTILITASILIGFWLIMHYANLFLPKDPVKPGKEAHIYLDGRYNRTATINRIEEDCIYLYGKFPVPLHYRGKFYSVGKMSDGHTLMYLGKRKLYILMRFVELFRRIARTPEYLDNTPVEDNVEAMDSKEEVEDGM</sequence>
<feature type="transmembrane region" description="Helical" evidence="1">
    <location>
        <begin position="6"/>
        <end position="26"/>
    </location>
</feature>
<reference evidence="2" key="1">
    <citation type="journal article" date="2021" name="Proc. Natl. Acad. Sci. U.S.A.">
        <title>A Catalog of Tens of Thousands of Viruses from Human Metagenomes Reveals Hidden Associations with Chronic Diseases.</title>
        <authorList>
            <person name="Tisza M.J."/>
            <person name="Buck C.B."/>
        </authorList>
    </citation>
    <scope>NUCLEOTIDE SEQUENCE</scope>
    <source>
        <strain evidence="2">Ct4085</strain>
    </source>
</reference>
<evidence type="ECO:0000313" key="2">
    <source>
        <dbReference type="EMBL" id="DAF49561.1"/>
    </source>
</evidence>
<name>A0A8S5SEY0_9CAUD</name>
<evidence type="ECO:0000256" key="1">
    <source>
        <dbReference type="SAM" id="Phobius"/>
    </source>
</evidence>
<protein>
    <submittedName>
        <fullName evidence="2">Uncharacterized protein</fullName>
    </submittedName>
</protein>
<dbReference type="EMBL" id="BK032584">
    <property type="protein sequence ID" value="DAF49561.1"/>
    <property type="molecule type" value="Genomic_DNA"/>
</dbReference>
<keyword evidence="1" id="KW-1133">Transmembrane helix</keyword>
<proteinExistence type="predicted"/>
<accession>A0A8S5SEY0</accession>
<keyword evidence="1" id="KW-0812">Transmembrane</keyword>